<gene>
    <name evidence="1" type="ORF">BJ554DRAFT_3047</name>
</gene>
<reference evidence="1 2" key="1">
    <citation type="journal article" name="Sci. Rep.">
        <title>Genome-scale phylogenetic analyses confirm Olpidium as the closest living zoosporic fungus to the non-flagellated, terrestrial fungi.</title>
        <authorList>
            <person name="Chang Y."/>
            <person name="Rochon D."/>
            <person name="Sekimoto S."/>
            <person name="Wang Y."/>
            <person name="Chovatia M."/>
            <person name="Sandor L."/>
            <person name="Salamov A."/>
            <person name="Grigoriev I.V."/>
            <person name="Stajich J.E."/>
            <person name="Spatafora J.W."/>
        </authorList>
    </citation>
    <scope>NUCLEOTIDE SEQUENCE [LARGE SCALE GENOMIC DNA]</scope>
    <source>
        <strain evidence="1">S191</strain>
    </source>
</reference>
<comment type="caution">
    <text evidence="1">The sequence shown here is derived from an EMBL/GenBank/DDBJ whole genome shotgun (WGS) entry which is preliminary data.</text>
</comment>
<name>A0A8H7ZPE0_9FUNG</name>
<accession>A0A8H7ZPE0</accession>
<sequence length="130" mass="14528">MSNVEIEDDDDEDAEKLEEVQANWPIEETAFGAEGLESLPSFQDLLSTIATRDKELAHLQEKLNEGDDVLSPAINLAEGENNVQTAAFQRAPGDTLQRARRERFREKKVRDPGMRKAAFQTECSGIRPAV</sequence>
<dbReference type="AlphaFoldDB" id="A0A8H7ZPE0"/>
<organism evidence="1 2">
    <name type="scientific">Olpidium bornovanus</name>
    <dbReference type="NCBI Taxonomy" id="278681"/>
    <lineage>
        <taxon>Eukaryota</taxon>
        <taxon>Fungi</taxon>
        <taxon>Fungi incertae sedis</taxon>
        <taxon>Olpidiomycota</taxon>
        <taxon>Olpidiomycotina</taxon>
        <taxon>Olpidiomycetes</taxon>
        <taxon>Olpidiales</taxon>
        <taxon>Olpidiaceae</taxon>
        <taxon>Olpidium</taxon>
    </lineage>
</organism>
<dbReference type="EMBL" id="JAEFCI010010730">
    <property type="protein sequence ID" value="KAG5457046.1"/>
    <property type="molecule type" value="Genomic_DNA"/>
</dbReference>
<protein>
    <submittedName>
        <fullName evidence="1">Uncharacterized protein</fullName>
    </submittedName>
</protein>
<dbReference type="Proteomes" id="UP000673691">
    <property type="component" value="Unassembled WGS sequence"/>
</dbReference>
<evidence type="ECO:0000313" key="1">
    <source>
        <dbReference type="EMBL" id="KAG5457046.1"/>
    </source>
</evidence>
<proteinExistence type="predicted"/>
<keyword evidence="2" id="KW-1185">Reference proteome</keyword>
<evidence type="ECO:0000313" key="2">
    <source>
        <dbReference type="Proteomes" id="UP000673691"/>
    </source>
</evidence>